<dbReference type="Proteomes" id="UP000712600">
    <property type="component" value="Unassembled WGS sequence"/>
</dbReference>
<proteinExistence type="predicted"/>
<dbReference type="AlphaFoldDB" id="A0A8S9QMF2"/>
<dbReference type="EMBL" id="QGKX02000996">
    <property type="protein sequence ID" value="KAF3554246.1"/>
    <property type="molecule type" value="Genomic_DNA"/>
</dbReference>
<protein>
    <submittedName>
        <fullName evidence="1">Uncharacterized protein</fullName>
    </submittedName>
</protein>
<evidence type="ECO:0000313" key="2">
    <source>
        <dbReference type="Proteomes" id="UP000712600"/>
    </source>
</evidence>
<reference evidence="1" key="1">
    <citation type="submission" date="2019-12" db="EMBL/GenBank/DDBJ databases">
        <title>Genome sequencing and annotation of Brassica cretica.</title>
        <authorList>
            <person name="Studholme D.J."/>
            <person name="Sarris P."/>
        </authorList>
    </citation>
    <scope>NUCLEOTIDE SEQUENCE</scope>
    <source>
        <strain evidence="1">PFS-109/04</strain>
        <tissue evidence="1">Leaf</tissue>
    </source>
</reference>
<accession>A0A8S9QMF2</accession>
<evidence type="ECO:0000313" key="1">
    <source>
        <dbReference type="EMBL" id="KAF3554246.1"/>
    </source>
</evidence>
<comment type="caution">
    <text evidence="1">The sequence shown here is derived from an EMBL/GenBank/DDBJ whole genome shotgun (WGS) entry which is preliminary data.</text>
</comment>
<sequence>MNIFNSFYWTESGLRSFKSKGDRDDGLIHNCQKSPMMKRGDEKQRKLEKDDESRICGEEIVESKSGRASRFSCSPTIDEEDMEAFPRLGLAANLISLITLIPLSSPLSPLVIPELTVCEILMEKLWEMDVDKSQIRLENFSSPMKPAAEETWRRRHEISGGKNMKSTRFVGILLGPGLQSRRSLMIQVIDANGLWKVLLWIKDYRKFSCKASINTQKVKNLPDTISRQQRVPPCSTSAEPESELAGVVSTLLCSSILSIKALILTGTGLFTGGSWEACVHASDTFSTNPISAVCCCSTTNLKSGGCCDDVSSGILAIWAWPIKQLTSISPSYCPPSMVKTWALLLRSRSLTTIITSCFGGCLCFSNDDPVLLLNYAVCTQHLSISISCYSTVQKYSSCLYVWGSTLNLAERPERSTNLVLSFFVDDVSTAELHKSIFTCLCRTQYQLNRVSQTSSCRGGERSFSTFLLSVEVNLSTKNPLHESGSFGIGRDNENHSDEARGCGAFNVTIR</sequence>
<gene>
    <name evidence="1" type="ORF">F2Q69_00013697</name>
</gene>
<name>A0A8S9QMF2_BRACR</name>
<organism evidence="1 2">
    <name type="scientific">Brassica cretica</name>
    <name type="common">Mustard</name>
    <dbReference type="NCBI Taxonomy" id="69181"/>
    <lineage>
        <taxon>Eukaryota</taxon>
        <taxon>Viridiplantae</taxon>
        <taxon>Streptophyta</taxon>
        <taxon>Embryophyta</taxon>
        <taxon>Tracheophyta</taxon>
        <taxon>Spermatophyta</taxon>
        <taxon>Magnoliopsida</taxon>
        <taxon>eudicotyledons</taxon>
        <taxon>Gunneridae</taxon>
        <taxon>Pentapetalae</taxon>
        <taxon>rosids</taxon>
        <taxon>malvids</taxon>
        <taxon>Brassicales</taxon>
        <taxon>Brassicaceae</taxon>
        <taxon>Brassiceae</taxon>
        <taxon>Brassica</taxon>
    </lineage>
</organism>